<dbReference type="Proteomes" id="UP000655044">
    <property type="component" value="Unassembled WGS sequence"/>
</dbReference>
<sequence length="268" mass="26702">MITRLLVRGMLAGLLAGLLAAVFAYAVGEPQIERAIALEEAAAAGPGAPAGGGGHSHAGAPAEDHSHAGTSGGGHSHGEGALVSRGGQRFGLFLALALYGVALGGLFALVYAAVRGRAGPRSAPVLAAVLAATAFATVVLVPFLKYPANPPAVGDPETINQRTVLYLVAVAIGILAAAAGTAAHRLAAGSDPALRWAAAGAATLLPVAAAWIFLPEIAEVPAGFPADLLWDFRIASLGTQAVFWLGVGTLFALAVRERTTAPPAPAPA</sequence>
<accession>A0A8J3RZR4</accession>
<gene>
    <name evidence="3" type="ORF">Pro02_20430</name>
</gene>
<dbReference type="RefSeq" id="WP_189241831.1">
    <property type="nucleotide sequence ID" value="NZ_BMQP01000005.1"/>
</dbReference>
<evidence type="ECO:0000313" key="3">
    <source>
        <dbReference type="EMBL" id="GIH83635.1"/>
    </source>
</evidence>
<feature type="region of interest" description="Disordered" evidence="1">
    <location>
        <begin position="47"/>
        <end position="80"/>
    </location>
</feature>
<name>A0A8J3RZR4_PLARO</name>
<feature type="transmembrane region" description="Helical" evidence="2">
    <location>
        <begin position="90"/>
        <end position="113"/>
    </location>
</feature>
<organism evidence="3 4">
    <name type="scientific">Planobispora rosea</name>
    <dbReference type="NCBI Taxonomy" id="35762"/>
    <lineage>
        <taxon>Bacteria</taxon>
        <taxon>Bacillati</taxon>
        <taxon>Actinomycetota</taxon>
        <taxon>Actinomycetes</taxon>
        <taxon>Streptosporangiales</taxon>
        <taxon>Streptosporangiaceae</taxon>
        <taxon>Planobispora</taxon>
    </lineage>
</organism>
<comment type="caution">
    <text evidence="3">The sequence shown here is derived from an EMBL/GenBank/DDBJ whole genome shotgun (WGS) entry which is preliminary data.</text>
</comment>
<evidence type="ECO:0000256" key="1">
    <source>
        <dbReference type="SAM" id="MobiDB-lite"/>
    </source>
</evidence>
<feature type="transmembrane region" description="Helical" evidence="2">
    <location>
        <begin position="196"/>
        <end position="214"/>
    </location>
</feature>
<keyword evidence="2" id="KW-1133">Transmembrane helix</keyword>
<keyword evidence="2" id="KW-0812">Transmembrane</keyword>
<dbReference type="InterPro" id="IPR012666">
    <property type="entry name" value="CbtA_put"/>
</dbReference>
<evidence type="ECO:0000313" key="4">
    <source>
        <dbReference type="Proteomes" id="UP000655044"/>
    </source>
</evidence>
<feature type="transmembrane region" description="Helical" evidence="2">
    <location>
        <begin position="164"/>
        <end position="184"/>
    </location>
</feature>
<feature type="transmembrane region" description="Helical" evidence="2">
    <location>
        <begin position="125"/>
        <end position="144"/>
    </location>
</feature>
<protein>
    <submittedName>
        <fullName evidence="3">Membrane protein</fullName>
    </submittedName>
</protein>
<reference evidence="3" key="1">
    <citation type="submission" date="2021-01" db="EMBL/GenBank/DDBJ databases">
        <title>Whole genome shotgun sequence of Planobispora rosea NBRC 15558.</title>
        <authorList>
            <person name="Komaki H."/>
            <person name="Tamura T."/>
        </authorList>
    </citation>
    <scope>NUCLEOTIDE SEQUENCE</scope>
    <source>
        <strain evidence="3">NBRC 15558</strain>
    </source>
</reference>
<dbReference type="Pfam" id="PF09490">
    <property type="entry name" value="CbtA"/>
    <property type="match status" value="1"/>
</dbReference>
<feature type="transmembrane region" description="Helical" evidence="2">
    <location>
        <begin position="234"/>
        <end position="255"/>
    </location>
</feature>
<dbReference type="EMBL" id="BOOI01000015">
    <property type="protein sequence ID" value="GIH83635.1"/>
    <property type="molecule type" value="Genomic_DNA"/>
</dbReference>
<evidence type="ECO:0000256" key="2">
    <source>
        <dbReference type="SAM" id="Phobius"/>
    </source>
</evidence>
<dbReference type="AlphaFoldDB" id="A0A8J3RZR4"/>
<keyword evidence="4" id="KW-1185">Reference proteome</keyword>
<proteinExistence type="predicted"/>
<keyword evidence="2" id="KW-0472">Membrane</keyword>